<proteinExistence type="predicted"/>
<evidence type="ECO:0008006" key="3">
    <source>
        <dbReference type="Google" id="ProtNLM"/>
    </source>
</evidence>
<dbReference type="Pfam" id="PF04359">
    <property type="entry name" value="DUF493"/>
    <property type="match status" value="1"/>
</dbReference>
<dbReference type="RefSeq" id="WP_089684659.1">
    <property type="nucleotide sequence ID" value="NZ_FNFO01000007.1"/>
</dbReference>
<dbReference type="InterPro" id="IPR027471">
    <property type="entry name" value="YbeD-like_sf"/>
</dbReference>
<evidence type="ECO:0000313" key="1">
    <source>
        <dbReference type="EMBL" id="SDL68579.1"/>
    </source>
</evidence>
<organism evidence="1 2">
    <name type="scientific">Catalinimonas alkaloidigena</name>
    <dbReference type="NCBI Taxonomy" id="1075417"/>
    <lineage>
        <taxon>Bacteria</taxon>
        <taxon>Pseudomonadati</taxon>
        <taxon>Bacteroidota</taxon>
        <taxon>Cytophagia</taxon>
        <taxon>Cytophagales</taxon>
        <taxon>Catalimonadaceae</taxon>
        <taxon>Catalinimonas</taxon>
    </lineage>
</organism>
<dbReference type="AlphaFoldDB" id="A0A1G9M2T6"/>
<dbReference type="OrthoDB" id="5616097at2"/>
<dbReference type="Gene3D" id="3.30.70.260">
    <property type="match status" value="1"/>
</dbReference>
<dbReference type="EMBL" id="FNFO01000007">
    <property type="protein sequence ID" value="SDL68579.1"/>
    <property type="molecule type" value="Genomic_DNA"/>
</dbReference>
<name>A0A1G9M2T6_9BACT</name>
<evidence type="ECO:0000313" key="2">
    <source>
        <dbReference type="Proteomes" id="UP000198510"/>
    </source>
</evidence>
<dbReference type="STRING" id="1075417.SAMN05421823_107247"/>
<dbReference type="SUPFAM" id="SSF117991">
    <property type="entry name" value="YbeD/HP0495-like"/>
    <property type="match status" value="1"/>
</dbReference>
<gene>
    <name evidence="1" type="ORF">SAMN05421823_107247</name>
</gene>
<keyword evidence="2" id="KW-1185">Reference proteome</keyword>
<reference evidence="1 2" key="1">
    <citation type="submission" date="2016-10" db="EMBL/GenBank/DDBJ databases">
        <authorList>
            <person name="de Groot N.N."/>
        </authorList>
    </citation>
    <scope>NUCLEOTIDE SEQUENCE [LARGE SCALE GENOMIC DNA]</scope>
    <source>
        <strain evidence="1 2">DSM 25186</strain>
    </source>
</reference>
<dbReference type="InterPro" id="IPR007454">
    <property type="entry name" value="UPF0250_YbeD-like"/>
</dbReference>
<dbReference type="Proteomes" id="UP000198510">
    <property type="component" value="Unassembled WGS sequence"/>
</dbReference>
<sequence>MRDTTFDKLQETLEEQFTWPTKYLFKFIVDKDNQQPVLDLFDDAQFKRRPSRNGKYVSLTALVRMPSSDAVIDIYRKAATIKGVITL</sequence>
<accession>A0A1G9M2T6</accession>
<protein>
    <recommendedName>
        <fullName evidence="3">DUF493 domain-containing protein</fullName>
    </recommendedName>
</protein>